<dbReference type="InterPro" id="IPR050883">
    <property type="entry name" value="PNGase"/>
</dbReference>
<dbReference type="Gene3D" id="2.70.98.10">
    <property type="match status" value="1"/>
</dbReference>
<evidence type="ECO:0000313" key="4">
    <source>
        <dbReference type="EMBL" id="MBP2184018.1"/>
    </source>
</evidence>
<dbReference type="Gene3D" id="1.20.1610.10">
    <property type="entry name" value="alpha-1,2-mannosidases domains"/>
    <property type="match status" value="1"/>
</dbReference>
<dbReference type="EMBL" id="JAGGMS010000001">
    <property type="protein sequence ID" value="MBP2184018.1"/>
    <property type="molecule type" value="Genomic_DNA"/>
</dbReference>
<dbReference type="SUPFAM" id="SSF48208">
    <property type="entry name" value="Six-hairpin glycosidases"/>
    <property type="match status" value="1"/>
</dbReference>
<feature type="chain" id="PRO_5046267645" evidence="1">
    <location>
        <begin position="24"/>
        <end position="1044"/>
    </location>
</feature>
<dbReference type="RefSeq" id="WP_209667091.1">
    <property type="nucleotide sequence ID" value="NZ_JAGGMS010000001.1"/>
</dbReference>
<reference evidence="4 5" key="1">
    <citation type="submission" date="2021-03" db="EMBL/GenBank/DDBJ databases">
        <title>Sequencing the genomes of 1000 actinobacteria strains.</title>
        <authorList>
            <person name="Klenk H.-P."/>
        </authorList>
    </citation>
    <scope>NUCLEOTIDE SEQUENCE [LARGE SCALE GENOMIC DNA]</scope>
    <source>
        <strain evidence="4 5">DSM 45510</strain>
    </source>
</reference>
<dbReference type="InterPro" id="IPR008928">
    <property type="entry name" value="6-hairpin_glycosidase_sf"/>
</dbReference>
<dbReference type="InterPro" id="IPR005887">
    <property type="entry name" value="GH92_a_mannosidase_put"/>
</dbReference>
<dbReference type="Proteomes" id="UP000741013">
    <property type="component" value="Unassembled WGS sequence"/>
</dbReference>
<feature type="domain" description="Glycosyl hydrolase family 92 N-terminal" evidence="3">
    <location>
        <begin position="40"/>
        <end position="280"/>
    </location>
</feature>
<dbReference type="NCBIfam" id="TIGR01180">
    <property type="entry name" value="aman2_put"/>
    <property type="match status" value="1"/>
</dbReference>
<dbReference type="PANTHER" id="PTHR12143:SF39">
    <property type="entry name" value="SECRETED PROTEIN"/>
    <property type="match status" value="1"/>
</dbReference>
<feature type="signal peptide" evidence="1">
    <location>
        <begin position="1"/>
        <end position="23"/>
    </location>
</feature>
<evidence type="ECO:0000256" key="1">
    <source>
        <dbReference type="SAM" id="SignalP"/>
    </source>
</evidence>
<proteinExistence type="predicted"/>
<keyword evidence="5" id="KW-1185">Reference proteome</keyword>
<dbReference type="InterPro" id="IPR012939">
    <property type="entry name" value="Glyco_hydro_92"/>
</dbReference>
<keyword evidence="1" id="KW-0732">Signal</keyword>
<name>A0ABS4PXH3_9PSEU</name>
<sequence length="1044" mass="109822">MVFLRRSGMGVLVLSLLCAGVPAAGGNTVNSTDTFDPTTYVNPLTGTAPGDPELNAKMGDGWGNGNTYPGATLPHGMTQWSPATPSAPPGGYSYEDTEITGFGLTHESGAGCPMYGDAPIMPVPEPPAVSPATDPARYHSGFRHDDERAAPGTYSVRLESGIEVRLAAALRGGAGAFTFPAGADATLLVDAGGSANGASAASVRILGDDTLVGQVTSGEFCGAPATYTLYFAYRFSRPFRAHGTWSADALTPGGRSADGQESGGWVTFDESRVEATAGISFTDAEGAMTNLETLSHDQVAAAAHRAWRTELGRIRVAGGREEDLRTFYTALYHVMLGPTVFSDADGRYRGFDDRVHHVRPGRLQYANFSGWDTYRTHMQLVALLDPRRASDMAQSLVDAAQQSGWLPRISFANRHTSVMAGDPSSPILAGALAFGARDFDTTAALAAMVRGATVPGDPATGYVPREGLRHYLDHGYLPIGLIDRSGAAGMTLEYTTSDFSIAQFAAELGDRGTAAEFTRRAQNWQHLLDPGTGSVAPRLADGSLLPVRGRSRMTGWVEGSQAQYAWMVPYNLDGLVTAAGGPEAVVARLDDHFAKLNEGSRSRHAFLGNEPNLVTPWVYHAAGAPWRTQEVVRRAQRELFSAQPDGLHGNDDLGAMSAWYVWTALGLFPAIPGRAELALTTPLFPKAVLQRGSGQELVIRAPRAPDAGYLREVTVNGRAHDRAYLEPDFVETGGVLDLRLGDTPRRDWASPGLPSFSEGQAPVTGAISGTHLRLQGFTDQPVTVNWALDPFADLTVTPSSGTVTIPAGGRVDVPLSVQAADGAAEGYRRATLHLSTADGKQWPAPTARLVVAPPDSLLRVADSLGVSADDRPEQADLNDYGGSYSAQLLAESGFTPGAEVVRDGVPFRWPAAAPGEPDNVVAHGQTIPLPGAQPGAPTLGFLGSALGGHGQGTGSVTYTDGSTGTFTLALSDWTLKGGSVPALPGNRVAADMPYRNYPAGPDHTRTYLFSTSAALDPAKTVASVTLPADVADRDLHVFAIGVGG</sequence>
<organism evidence="4 5">
    <name type="scientific">Amycolatopsis magusensis</name>
    <dbReference type="NCBI Taxonomy" id="882444"/>
    <lineage>
        <taxon>Bacteria</taxon>
        <taxon>Bacillati</taxon>
        <taxon>Actinomycetota</taxon>
        <taxon>Actinomycetes</taxon>
        <taxon>Pseudonocardiales</taxon>
        <taxon>Pseudonocardiaceae</taxon>
        <taxon>Amycolatopsis</taxon>
    </lineage>
</organism>
<feature type="domain" description="Glycosyl hydrolase family 92" evidence="2">
    <location>
        <begin position="292"/>
        <end position="742"/>
    </location>
</feature>
<dbReference type="Gene3D" id="3.30.2080.10">
    <property type="entry name" value="GH92 mannosidase domain"/>
    <property type="match status" value="1"/>
</dbReference>
<dbReference type="Pfam" id="PF17678">
    <property type="entry name" value="Glyco_hydro_92N"/>
    <property type="match status" value="1"/>
</dbReference>
<evidence type="ECO:0000259" key="3">
    <source>
        <dbReference type="Pfam" id="PF17678"/>
    </source>
</evidence>
<evidence type="ECO:0000259" key="2">
    <source>
        <dbReference type="Pfam" id="PF07971"/>
    </source>
</evidence>
<comment type="caution">
    <text evidence="4">The sequence shown here is derived from an EMBL/GenBank/DDBJ whole genome shotgun (WGS) entry which is preliminary data.</text>
</comment>
<evidence type="ECO:0000313" key="5">
    <source>
        <dbReference type="Proteomes" id="UP000741013"/>
    </source>
</evidence>
<dbReference type="PANTHER" id="PTHR12143">
    <property type="entry name" value="PEPTIDE N-GLYCANASE PNGASE -RELATED"/>
    <property type="match status" value="1"/>
</dbReference>
<accession>A0ABS4PXH3</accession>
<dbReference type="InterPro" id="IPR014718">
    <property type="entry name" value="GH-type_carb-bd"/>
</dbReference>
<dbReference type="Pfam" id="PF07971">
    <property type="entry name" value="Glyco_hydro_92"/>
    <property type="match status" value="1"/>
</dbReference>
<dbReference type="InterPro" id="IPR041371">
    <property type="entry name" value="GH92_N"/>
</dbReference>
<dbReference type="Gene3D" id="1.20.1050.60">
    <property type="entry name" value="alpha-1,2-mannosidase"/>
    <property type="match status" value="1"/>
</dbReference>
<protein>
    <submittedName>
        <fullName evidence="4">Alpha-1,2-mannosidase</fullName>
    </submittedName>
</protein>
<gene>
    <name evidence="4" type="ORF">JOM49_005544</name>
</gene>